<dbReference type="PANTHER" id="PTHR32305:SF17">
    <property type="entry name" value="TRNA NUCLEASE WAPA"/>
    <property type="match status" value="1"/>
</dbReference>
<evidence type="ECO:0000313" key="4">
    <source>
        <dbReference type="EMBL" id="ABY36410.1"/>
    </source>
</evidence>
<reference evidence="5" key="1">
    <citation type="journal article" date="2011" name="BMC Genomics">
        <title>Complete genome sequence of the filamentous anoxygenic phototrophic bacterium Chloroflexus aurantiacus.</title>
        <authorList>
            <person name="Tang K.H."/>
            <person name="Barry K."/>
            <person name="Chertkov O."/>
            <person name="Dalin E."/>
            <person name="Han C.S."/>
            <person name="Hauser L.J."/>
            <person name="Honchak B.M."/>
            <person name="Karbach L.E."/>
            <person name="Land M.L."/>
            <person name="Lapidus A."/>
            <person name="Larimer F.W."/>
            <person name="Mikhailova N."/>
            <person name="Pitluck S."/>
            <person name="Pierson B.K."/>
            <person name="Blankenship R.E."/>
        </authorList>
    </citation>
    <scope>NUCLEOTIDE SEQUENCE [LARGE SCALE GENOMIC DNA]</scope>
    <source>
        <strain evidence="5">ATCC 29366 / DSM 635 / J-10-fl</strain>
    </source>
</reference>
<dbReference type="EMBL" id="CP000909">
    <property type="protein sequence ID" value="ABY36410.1"/>
    <property type="molecule type" value="Genomic_DNA"/>
</dbReference>
<dbReference type="InterPro" id="IPR006530">
    <property type="entry name" value="YD"/>
</dbReference>
<dbReference type="InterPro" id="IPR050708">
    <property type="entry name" value="T6SS_VgrG/RHS"/>
</dbReference>
<dbReference type="eggNOG" id="COG2730">
    <property type="taxonomic scope" value="Bacteria"/>
</dbReference>
<keyword evidence="5" id="KW-1185">Reference proteome</keyword>
<dbReference type="EnsemblBacteria" id="ABY36410">
    <property type="protein sequence ID" value="ABY36410"/>
    <property type="gene ID" value="Caur_3219"/>
</dbReference>
<dbReference type="PANTHER" id="PTHR32305">
    <property type="match status" value="1"/>
</dbReference>
<dbReference type="eggNOG" id="COG3209">
    <property type="taxonomic scope" value="Bacteria"/>
</dbReference>
<dbReference type="Gene3D" id="2.180.10.10">
    <property type="entry name" value="RHS repeat-associated core"/>
    <property type="match status" value="3"/>
</dbReference>
<organism evidence="4 5">
    <name type="scientific">Chloroflexus aurantiacus (strain ATCC 29366 / DSM 635 / J-10-fl)</name>
    <dbReference type="NCBI Taxonomy" id="324602"/>
    <lineage>
        <taxon>Bacteria</taxon>
        <taxon>Bacillati</taxon>
        <taxon>Chloroflexota</taxon>
        <taxon>Chloroflexia</taxon>
        <taxon>Chloroflexales</taxon>
        <taxon>Chloroflexineae</taxon>
        <taxon>Chloroflexaceae</taxon>
        <taxon>Chloroflexus</taxon>
    </lineage>
</organism>
<dbReference type="HOGENOM" id="CLU_232511_0_0_0"/>
<proteinExistence type="predicted"/>
<dbReference type="KEGG" id="cau:Caur_3219"/>
<feature type="domain" description="Teneurin-like YD-shell" evidence="3">
    <location>
        <begin position="1640"/>
        <end position="1848"/>
    </location>
</feature>
<accession>A9WIB8</accession>
<dbReference type="Pfam" id="PF16841">
    <property type="entry name" value="CBM60"/>
    <property type="match status" value="1"/>
</dbReference>
<evidence type="ECO:0000313" key="5">
    <source>
        <dbReference type="Proteomes" id="UP000002008"/>
    </source>
</evidence>
<keyword evidence="1" id="KW-0677">Repeat</keyword>
<evidence type="ECO:0000256" key="1">
    <source>
        <dbReference type="ARBA" id="ARBA00022737"/>
    </source>
</evidence>
<dbReference type="NCBIfam" id="TIGR03696">
    <property type="entry name" value="Rhs_assc_core"/>
    <property type="match status" value="1"/>
</dbReference>
<gene>
    <name evidence="4" type="ordered locus">Caur_3219</name>
</gene>
<sequence length="2091" mass="229727">MAGLPAESADTATKAVAVVSPADHTWQWSIAELAPYGTAVLTGTIQVDQPLAGQAIVLQGQIQAAGVAEPWFVRGGALIDTKPLTTETTFDPGRTATLNLPDAPVTVEMPATLSRRRLTVRYTTQSDRRSVVPPPEIHGRPHLGTFYLEAFDEQGKSVRTFDAPLTIRVRYTPEQLAARGIAESDLTLFYFDEEQSRWIPLPTTVEPATGIAWATVDHFTPFTLGDGSTISTTYVPSLQGFQVGTFSGAMSYGIQIEVPAGPGGLKPVVSLSYSSAASDGPGGLRELWQAGPVGKGWSLNAGGSVMRNKSLAGSNWDHFSLVFEGRSFDIVRGQLLSPCTDYQNGAALECWSWHAVDEHFVRVRAEQSNGTYIWRAWTTDGTRYDFTQPLWNRPDTDVNTPEIYGWLLTQVVDVHGNRIEYLYHIDVVPGTVFTPTWYLAEIRWGFDGATPGTGTPRYRITFETADRATGISAGVDANYEHPYPGNAYWRQITPHQKYRVDSISVWSRPGANYELVRRLVLSYASLNESVFSDARNGQRVLTLKAVQLVGSDGIQALPATTFTYHPRDTSVNAPNPGANRLATITNGQGGSLTITYEKTFPANSSWLEINYHRVASVLRSETAIPGRSTQTLTTYSYSAPALNTRTHAATVVFAMYPPSGNGDSRQFMARPEAREFRGHGRVITHVYAGNTTSTPLLKRVVEYFYQGNGGPNLDAFQTCNPALVTLPNNRLAVNESDPCFQRMVVYEAWKGRPYRVEITDEQGTLLQQTTFSYLHVPLPFFGADPQVPNSATLSNNYRRAGLWRAFSGEQQQCVNLPANGSSVERCTVTFYDLSPGHNTNSNQQPYGNVTRRDLIANGVLIRTTRQHHTIVDQGTVYLTNRVWVTVVTDGQGQRIGFSLRFYDGATTQAGIGTRGLLTREITFNVPPGTTTIPNGMTISGRDHTFTYDASGQQVTSSTYSGAATATYQNGTWVVSAPGGGSPARTATTVYHQVYRWLPVQYTDPSGATSRAVYDLRLGTLIEVDGPLNGDNSYSCTTSAPETIIPTLTDDVVCATYDVFGRTTSITRPGDRRVEPSLRIWYADAELPVRYTLQERDGLSSSDPYRTTHHFYDGFGRLIQTAQETSDGTAIQRIIREKRYDALGRVIQQSQPWLVNGMGATYQPPDAQVRWTITTYDALDRERQVIDPLGHTTTITYGVGGTGSDRYTIKTVLTPRGVRTDYRLDAQDRLVEVLEYPFSGTARVTRYRYSALDLLREVVRSDGSITTITYDGLGRKTQLNDPDVGTWLYVYDINGNLIRQIDPRGQRLCYRYDVVDRLIGVHERLDDGCPADPVHDQYVYRYDNAGRLIEHAVRDGVTVRWNYDARNRRLSMSQSLPAQPMLTISWSYYANDLVQSVTYPDTNGTSEIVTTSYNAGWQPTQLTSSLDGVIVSHGRYNAHNLLTDLHYPNGLRERWDYDAAARPTRWLLGTASAPGSIVDRSYAYDGHHNLTRIAEGSAIQTFAYDDRDRLIRASVLDATTRSPTLTIRARGTAAGGVWPSMALRINGAIVQRWTVTSTTFQTYTYTHPTPLDADQTIDLLFENDGVVGNDDRNLFIDTIQIGSQVIHAGQRGVSYDRGALDGRDVYASTGALYWNGALRLTEQYTYDSVGNLTRKADLPITYGTAGNGPHRPTTIGGQEVRADAAGNLTAVNGRQIVWNAHGLPASVSTAGVSEQYGYDATGARVTVISNGVRQRVVGGLWEQHGSSIRHVYTLGQRLVGVRDVTSGTCTFLHLDHLGSISVATTAQGSVIRQEYDPWGALRVPAVQAGHVPITATNRAYTGQARDASGLLYYNARYYDPDIGRFLSADTIIPGSPPLTVWPSDATAQGMWRSAGSGPVNPQDLNRYAYALNNPLKYTDPTGHLPLLPVLLVGGIALLKAIDYGWTAWDAFQATRTLADPQASVEERRAAAANLALTATLEAAEPDDLLPVGLPLDDLLRLGIIGGSKGAGSLLPLGRSFGQYGTLVEDPGISITLLTYHATKQHQVTREMVEAWQQLPKAVLAQHNGQRFLCITSEGAYVIDRAGRVVTAYPRSEFKPKLIEIAKELGIIQ</sequence>
<name>A9WIB8_CHLAA</name>
<feature type="domain" description="Teneurin-like YD-shell" evidence="3">
    <location>
        <begin position="1218"/>
        <end position="1387"/>
    </location>
</feature>
<feature type="domain" description="Carbohydrate binding module xylan-binding" evidence="2">
    <location>
        <begin position="1523"/>
        <end position="1614"/>
    </location>
</feature>
<dbReference type="PATRIC" id="fig|324602.8.peg.3636"/>
<dbReference type="NCBIfam" id="TIGR01643">
    <property type="entry name" value="YD_repeat_2x"/>
    <property type="match status" value="1"/>
</dbReference>
<dbReference type="Proteomes" id="UP000002008">
    <property type="component" value="Chromosome"/>
</dbReference>
<protein>
    <submittedName>
        <fullName evidence="4">YD repeat-containing protein</fullName>
    </submittedName>
</protein>
<dbReference type="InterPro" id="IPR022385">
    <property type="entry name" value="Rhs_assc_core"/>
</dbReference>
<evidence type="ECO:0000259" key="2">
    <source>
        <dbReference type="Pfam" id="PF16841"/>
    </source>
</evidence>
<evidence type="ECO:0000259" key="3">
    <source>
        <dbReference type="Pfam" id="PF25023"/>
    </source>
</evidence>
<dbReference type="InterPro" id="IPR056823">
    <property type="entry name" value="TEN-like_YD-shell"/>
</dbReference>
<dbReference type="Pfam" id="PF25023">
    <property type="entry name" value="TEN_YD-shell"/>
    <property type="match status" value="2"/>
</dbReference>
<dbReference type="STRING" id="324602.Caur_3219"/>
<dbReference type="InterPro" id="IPR031768">
    <property type="entry name" value="CBM60_xylan-bd"/>
</dbReference>
<dbReference type="InParanoid" id="A9WIB8"/>